<accession>A0A7J5JDT7</accession>
<proteinExistence type="predicted"/>
<name>A0A7J5JDT7_BACT4</name>
<dbReference type="Proteomes" id="UP000460317">
    <property type="component" value="Unassembled WGS sequence"/>
</dbReference>
<evidence type="ECO:0000313" key="1">
    <source>
        <dbReference type="EMBL" id="KAB4448991.1"/>
    </source>
</evidence>
<sequence>MITSQMSYEELAYEVANDYAGVYEILQKKSPDAMKALRKQSRFPAFLFSTVTSQRKNKWILIFCAKSKRRLKQCLDAFLICIRETDHGKYVYRYDLPIKEGSLPGVTFYPPHFFSRYALRMGLELTGEDLIKRYFKVNTAMRYNNDDLFLTDDEMKKLLHPAWFTSPDGISLGSIMLVPGIELFICKTFVPWNMCKKDQLIKYGKAELERLEEDLALDTHREDVLSQHENKKVVEDFARMIVDLIDKAG</sequence>
<dbReference type="RefSeq" id="WP_130042127.1">
    <property type="nucleotide sequence ID" value="NZ_JABFIC010000017.1"/>
</dbReference>
<dbReference type="EMBL" id="WCSB01000024">
    <property type="protein sequence ID" value="KAB4448991.1"/>
    <property type="molecule type" value="Genomic_DNA"/>
</dbReference>
<organism evidence="1 2">
    <name type="scientific">Bacteroides thetaiotaomicron</name>
    <dbReference type="NCBI Taxonomy" id="818"/>
    <lineage>
        <taxon>Bacteria</taxon>
        <taxon>Pseudomonadati</taxon>
        <taxon>Bacteroidota</taxon>
        <taxon>Bacteroidia</taxon>
        <taxon>Bacteroidales</taxon>
        <taxon>Bacteroidaceae</taxon>
        <taxon>Bacteroides</taxon>
    </lineage>
</organism>
<evidence type="ECO:0000313" key="2">
    <source>
        <dbReference type="Proteomes" id="UP000460317"/>
    </source>
</evidence>
<protein>
    <submittedName>
        <fullName evidence="1">Uncharacterized protein</fullName>
    </submittedName>
</protein>
<gene>
    <name evidence="1" type="ORF">GAN93_20440</name>
</gene>
<dbReference type="AlphaFoldDB" id="A0A7J5JDT7"/>
<comment type="caution">
    <text evidence="1">The sequence shown here is derived from an EMBL/GenBank/DDBJ whole genome shotgun (WGS) entry which is preliminary data.</text>
</comment>
<reference evidence="1 2" key="1">
    <citation type="journal article" date="2019" name="Nat. Med.">
        <title>A library of human gut bacterial isolates paired with longitudinal multiomics data enables mechanistic microbiome research.</title>
        <authorList>
            <person name="Poyet M."/>
            <person name="Groussin M."/>
            <person name="Gibbons S.M."/>
            <person name="Avila-Pacheco J."/>
            <person name="Jiang X."/>
            <person name="Kearney S.M."/>
            <person name="Perrotta A.R."/>
            <person name="Berdy B."/>
            <person name="Zhao S."/>
            <person name="Lieberman T.D."/>
            <person name="Swanson P.K."/>
            <person name="Smith M."/>
            <person name="Roesemann S."/>
            <person name="Alexander J.E."/>
            <person name="Rich S.A."/>
            <person name="Livny J."/>
            <person name="Vlamakis H."/>
            <person name="Clish C."/>
            <person name="Bullock K."/>
            <person name="Deik A."/>
            <person name="Scott J."/>
            <person name="Pierce K.A."/>
            <person name="Xavier R.J."/>
            <person name="Alm E.J."/>
        </authorList>
    </citation>
    <scope>NUCLEOTIDE SEQUENCE [LARGE SCALE GENOMIC DNA]</scope>
    <source>
        <strain evidence="1 2">BIOML-A165</strain>
    </source>
</reference>